<dbReference type="EMBL" id="BOOB01000027">
    <property type="protein sequence ID" value="GIH33604.1"/>
    <property type="molecule type" value="Genomic_DNA"/>
</dbReference>
<evidence type="ECO:0008006" key="3">
    <source>
        <dbReference type="Google" id="ProtNLM"/>
    </source>
</evidence>
<sequence>MMEDRRVTSTYSDNMAVLTIELDPTTEQILARLTADGRSATDVVREAIRLADRLRWLEQARADAERLGKDPDDLAEVRAIRQELGHPDAW</sequence>
<dbReference type="Proteomes" id="UP000651728">
    <property type="component" value="Unassembled WGS sequence"/>
</dbReference>
<keyword evidence="2" id="KW-1185">Reference proteome</keyword>
<comment type="caution">
    <text evidence="1">The sequence shown here is derived from an EMBL/GenBank/DDBJ whole genome shotgun (WGS) entry which is preliminary data.</text>
</comment>
<accession>A0ABQ4FFK6</accession>
<protein>
    <recommendedName>
        <fullName evidence="3">Ribbon-helix-helix protein CopG domain-containing protein</fullName>
    </recommendedName>
</protein>
<reference evidence="1 2" key="1">
    <citation type="submission" date="2021-01" db="EMBL/GenBank/DDBJ databases">
        <title>Whole genome shotgun sequence of Microbispora amethystogenes NBRC 101907.</title>
        <authorList>
            <person name="Komaki H."/>
            <person name="Tamura T."/>
        </authorList>
    </citation>
    <scope>NUCLEOTIDE SEQUENCE [LARGE SCALE GENOMIC DNA]</scope>
    <source>
        <strain evidence="1 2">NBRC 101907</strain>
    </source>
</reference>
<proteinExistence type="predicted"/>
<evidence type="ECO:0000313" key="1">
    <source>
        <dbReference type="EMBL" id="GIH33604.1"/>
    </source>
</evidence>
<name>A0ABQ4FFK6_9ACTN</name>
<gene>
    <name evidence="1" type="ORF">Mam01_37680</name>
</gene>
<evidence type="ECO:0000313" key="2">
    <source>
        <dbReference type="Proteomes" id="UP000651728"/>
    </source>
</evidence>
<organism evidence="1 2">
    <name type="scientific">Microbispora amethystogenes</name>
    <dbReference type="NCBI Taxonomy" id="1427754"/>
    <lineage>
        <taxon>Bacteria</taxon>
        <taxon>Bacillati</taxon>
        <taxon>Actinomycetota</taxon>
        <taxon>Actinomycetes</taxon>
        <taxon>Streptosporangiales</taxon>
        <taxon>Streptosporangiaceae</taxon>
        <taxon>Microbispora</taxon>
    </lineage>
</organism>